<accession>Q6ZP22</accession>
<name>Q6ZP22_HUMAN</name>
<proteinExistence type="evidence at transcript level"/>
<dbReference type="EMBL" id="AK130201">
    <property type="protein sequence ID" value="BAC85303.1"/>
    <property type="molecule type" value="mRNA"/>
</dbReference>
<feature type="compositionally biased region" description="Basic and acidic residues" evidence="1">
    <location>
        <begin position="55"/>
        <end position="66"/>
    </location>
</feature>
<evidence type="ECO:0000313" key="2">
    <source>
        <dbReference type="EMBL" id="BAC85303.1"/>
    </source>
</evidence>
<dbReference type="AlphaFoldDB" id="Q6ZP22"/>
<protein>
    <submittedName>
        <fullName evidence="2">cDNA FLJ26691 fis, clone MPG07564</fullName>
    </submittedName>
</protein>
<organism evidence="2">
    <name type="scientific">Homo sapiens</name>
    <name type="common">Human</name>
    <dbReference type="NCBI Taxonomy" id="9606"/>
    <lineage>
        <taxon>Eukaryota</taxon>
        <taxon>Metazoa</taxon>
        <taxon>Chordata</taxon>
        <taxon>Craniata</taxon>
        <taxon>Vertebrata</taxon>
        <taxon>Euteleostomi</taxon>
        <taxon>Mammalia</taxon>
        <taxon>Eutheria</taxon>
        <taxon>Euarchontoglires</taxon>
        <taxon>Primates</taxon>
        <taxon>Haplorrhini</taxon>
        <taxon>Catarrhini</taxon>
        <taxon>Hominidae</taxon>
        <taxon>Homo</taxon>
    </lineage>
</organism>
<sequence length="124" mass="13188">MGENGNLQSHFNWSLDRASATSSSMTNPLSMSLGWGGACGPTELSHPGGQGRRRSTQEAREGDAVHRSPASSQLHGHLYPDPSAATSPLTQQETKPILFCETVLASVTVLQPDRGLRDSAQFLG</sequence>
<reference evidence="2" key="1">
    <citation type="submission" date="2003-07" db="EMBL/GenBank/DDBJ databases">
        <title>NEDO human cDNA sequencing project.</title>
        <authorList>
            <person name="Tashiro H."/>
            <person name="Yamazaki M."/>
            <person name="Watanabe K."/>
            <person name="Kumagai A."/>
            <person name="Itakura S."/>
            <person name="Fukuzumi Y."/>
            <person name="Fujimori Y."/>
            <person name="Komiyama M."/>
            <person name="Suzuki Y."/>
            <person name="Hata H."/>
            <person name="Nakagawa K."/>
            <person name="Mizuno S."/>
            <person name="Morinaga M."/>
            <person name="Kawamura M."/>
            <person name="Sugiyama T."/>
            <person name="Irie R."/>
            <person name="Otsuki T."/>
            <person name="Sato H."/>
            <person name="Nishikawa T."/>
            <person name="Sugiyama A."/>
            <person name="Kawakami B."/>
            <person name="Nagai K."/>
            <person name="Isogai T."/>
            <person name="Sugano S."/>
        </authorList>
    </citation>
    <scope>NUCLEOTIDE SEQUENCE</scope>
</reference>
<feature type="region of interest" description="Disordered" evidence="1">
    <location>
        <begin position="34"/>
        <end position="91"/>
    </location>
</feature>
<evidence type="ECO:0000256" key="1">
    <source>
        <dbReference type="SAM" id="MobiDB-lite"/>
    </source>
</evidence>